<feature type="compositionally biased region" description="Polar residues" evidence="1">
    <location>
        <begin position="249"/>
        <end position="258"/>
    </location>
</feature>
<dbReference type="EMBL" id="OB660046">
    <property type="protein sequence ID" value="CAD7222331.1"/>
    <property type="molecule type" value="Genomic_DNA"/>
</dbReference>
<sequence>MGDGYHHHHHHRRGSSREEDDEPEWFSGGPTTQDDFIELHGLDEIEEKREPGKEEAEKKEEEPQKEKTPPPEEPNGQTEEEGVVEEEKPFKSVLNPAAPAFDINEILEMDSLPSTDLLTQNKLQGSGSRFSKFFKYDETPAVNEGAPDTQPPAASNKAPLDELFAKAEIRDGAPANAQPPRQPEQPAAEGKDMPGKELLDFVNRAQNLKELRMTGRVRSLSELEASLVGPSKGSGQDQATPPAPVTTTSSGVRGSPVTSLAPDVANRGPPVSNDDLLKMMFTRAPESSGGSLGLEGFNAQEEAAAKAKELWASAMDGDRLLKTISESSLPPQSHPPASFQPPSLPPGGPSPFRHHLPQRQQPPSPPNLQRRVSPINGIPLPPRMSAGGVPPSGVIRPSAMPPPLLLKHPSLLQQQQHQFAAQHRVGAPAFDVASFVSQSGRFPPDILMPPQTSGVGQKRWPGSMMMEPPPSHQHMSHHRKEDMTDQTRREILARLHLKSDVVFSYQSQSIIQGILSGSFGQKHMVEQLQKSKTLSQSQREIINSILMIMNSNIPLRHFYVPLPPQPLHPHLADIENHMAAGATPQVLAHQQQQQRLRAAAAAASQQAYRSTSPTGLGVRGGGAAGYSVRDAAFQQQAAAMFIKEQQDRLKIEEAARRHQQQQQILDRGSPTPAVPRDQHKIFGGSLSFTPTSVLRKSAADKEKDMRGMGGASALPASRSHPQMMGMSHHRGATAAGAMGMATGYSFHGQLPPNLTRRDEMSERATLNLLFENVQRMQGEAHLPPLPRNLGLSVDEVERQQAAAKAAAALGRL</sequence>
<dbReference type="InterPro" id="IPR018862">
    <property type="entry name" value="eIF4E-T"/>
</dbReference>
<evidence type="ECO:0000313" key="2">
    <source>
        <dbReference type="EMBL" id="CAD7222331.1"/>
    </source>
</evidence>
<dbReference type="OrthoDB" id="6383068at2759"/>
<feature type="compositionally biased region" description="Basic and acidic residues" evidence="1">
    <location>
        <begin position="37"/>
        <end position="70"/>
    </location>
</feature>
<feature type="region of interest" description="Disordered" evidence="1">
    <location>
        <begin position="140"/>
        <end position="196"/>
    </location>
</feature>
<organism evidence="2">
    <name type="scientific">Cyprideis torosa</name>
    <dbReference type="NCBI Taxonomy" id="163714"/>
    <lineage>
        <taxon>Eukaryota</taxon>
        <taxon>Metazoa</taxon>
        <taxon>Ecdysozoa</taxon>
        <taxon>Arthropoda</taxon>
        <taxon>Crustacea</taxon>
        <taxon>Oligostraca</taxon>
        <taxon>Ostracoda</taxon>
        <taxon>Podocopa</taxon>
        <taxon>Podocopida</taxon>
        <taxon>Cytherocopina</taxon>
        <taxon>Cytheroidea</taxon>
        <taxon>Cytherideidae</taxon>
        <taxon>Cyprideis</taxon>
    </lineage>
</organism>
<reference evidence="2" key="1">
    <citation type="submission" date="2020-11" db="EMBL/GenBank/DDBJ databases">
        <authorList>
            <person name="Tran Van P."/>
        </authorList>
    </citation>
    <scope>NUCLEOTIDE SEQUENCE</scope>
</reference>
<dbReference type="PANTHER" id="PTHR48125:SF12">
    <property type="entry name" value="AT HOOK TRANSCRIPTION FACTOR FAMILY-RELATED"/>
    <property type="match status" value="1"/>
</dbReference>
<accession>A0A7R8ZI90</accession>
<name>A0A7R8ZI90_9CRUS</name>
<feature type="region of interest" description="Disordered" evidence="1">
    <location>
        <begin position="1"/>
        <end position="97"/>
    </location>
</feature>
<feature type="region of interest" description="Disordered" evidence="1">
    <location>
        <begin position="226"/>
        <end position="272"/>
    </location>
</feature>
<feature type="region of interest" description="Disordered" evidence="1">
    <location>
        <begin position="694"/>
        <end position="726"/>
    </location>
</feature>
<feature type="compositionally biased region" description="Pro residues" evidence="1">
    <location>
        <begin position="332"/>
        <end position="349"/>
    </location>
</feature>
<proteinExistence type="predicted"/>
<dbReference type="PANTHER" id="PTHR48125">
    <property type="entry name" value="LP07818P1"/>
    <property type="match status" value="1"/>
</dbReference>
<gene>
    <name evidence="2" type="ORF">CTOB1V02_LOCUS342</name>
</gene>
<dbReference type="AlphaFoldDB" id="A0A7R8ZI90"/>
<feature type="compositionally biased region" description="Basic and acidic residues" evidence="1">
    <location>
        <begin position="159"/>
        <end position="171"/>
    </location>
</feature>
<evidence type="ECO:0000256" key="1">
    <source>
        <dbReference type="SAM" id="MobiDB-lite"/>
    </source>
</evidence>
<protein>
    <submittedName>
        <fullName evidence="2">Uncharacterized protein</fullName>
    </submittedName>
</protein>
<feature type="compositionally biased region" description="Low complexity" evidence="1">
    <location>
        <begin position="173"/>
        <end position="188"/>
    </location>
</feature>
<feature type="compositionally biased region" description="Basic and acidic residues" evidence="1">
    <location>
        <begin position="697"/>
        <end position="706"/>
    </location>
</feature>
<dbReference type="Pfam" id="PF10477">
    <property type="entry name" value="EIF4E-T"/>
    <property type="match status" value="1"/>
</dbReference>
<feature type="compositionally biased region" description="Basic residues" evidence="1">
    <location>
        <begin position="1"/>
        <end position="14"/>
    </location>
</feature>
<feature type="region of interest" description="Disordered" evidence="1">
    <location>
        <begin position="326"/>
        <end position="380"/>
    </location>
</feature>